<evidence type="ECO:0000313" key="2">
    <source>
        <dbReference type="Proteomes" id="UP000030680"/>
    </source>
</evidence>
<dbReference type="RefSeq" id="XP_005707578.1">
    <property type="nucleotide sequence ID" value="XM_005707521.1"/>
</dbReference>
<dbReference type="AlphaFoldDB" id="M2Y509"/>
<dbReference type="GeneID" id="17089782"/>
<dbReference type="EMBL" id="KB454494">
    <property type="protein sequence ID" value="EME31058.1"/>
    <property type="molecule type" value="Genomic_DNA"/>
</dbReference>
<keyword evidence="2" id="KW-1185">Reference proteome</keyword>
<organism evidence="1 2">
    <name type="scientific">Galdieria sulphuraria</name>
    <name type="common">Red alga</name>
    <dbReference type="NCBI Taxonomy" id="130081"/>
    <lineage>
        <taxon>Eukaryota</taxon>
        <taxon>Rhodophyta</taxon>
        <taxon>Bangiophyceae</taxon>
        <taxon>Galdieriales</taxon>
        <taxon>Galdieriaceae</taxon>
        <taxon>Galdieria</taxon>
    </lineage>
</organism>
<accession>M2Y509</accession>
<gene>
    <name evidence="1" type="ORF">Gasu_15650</name>
</gene>
<name>M2Y509_GALSU</name>
<dbReference type="KEGG" id="gsl:Gasu_15650"/>
<reference evidence="2" key="1">
    <citation type="journal article" date="2013" name="Science">
        <title>Gene transfer from bacteria and archaea facilitated evolution of an extremophilic eukaryote.</title>
        <authorList>
            <person name="Schonknecht G."/>
            <person name="Chen W.H."/>
            <person name="Ternes C.M."/>
            <person name="Barbier G.G."/>
            <person name="Shrestha R.P."/>
            <person name="Stanke M."/>
            <person name="Brautigam A."/>
            <person name="Baker B.J."/>
            <person name="Banfield J.F."/>
            <person name="Garavito R.M."/>
            <person name="Carr K."/>
            <person name="Wilkerson C."/>
            <person name="Rensing S.A."/>
            <person name="Gagneul D."/>
            <person name="Dickenson N.E."/>
            <person name="Oesterhelt C."/>
            <person name="Lercher M.J."/>
            <person name="Weber A.P."/>
        </authorList>
    </citation>
    <scope>NUCLEOTIDE SEQUENCE [LARGE SCALE GENOMIC DNA]</scope>
    <source>
        <strain evidence="2">074W</strain>
    </source>
</reference>
<sequence>MLRLILVNYFCICGFYWPPFLPNWPQSFLPLIFPHGNFQITIAHSHFELTPLQICPFFPPLIFPHANFQFTIDPHPSSTSNWPLFSPHPHTPRQFSNQSCTTILYPQSTISFPHTYSLIKWQFTKCSSLFFPVRSLFFCAILLNHFKYVYFFE</sequence>
<proteinExistence type="predicted"/>
<protein>
    <submittedName>
        <fullName evidence="1">Uncharacterized protein</fullName>
    </submittedName>
</protein>
<dbReference type="Proteomes" id="UP000030680">
    <property type="component" value="Unassembled WGS sequence"/>
</dbReference>
<evidence type="ECO:0000313" key="1">
    <source>
        <dbReference type="EMBL" id="EME31058.1"/>
    </source>
</evidence>
<dbReference type="Gramene" id="EME31058">
    <property type="protein sequence ID" value="EME31058"/>
    <property type="gene ID" value="Gasu_15650"/>
</dbReference>